<dbReference type="GO" id="GO:0071944">
    <property type="term" value="C:cell periphery"/>
    <property type="evidence" value="ECO:0007669"/>
    <property type="project" value="UniProtKB-ARBA"/>
</dbReference>
<feature type="signal peptide" evidence="7">
    <location>
        <begin position="1"/>
        <end position="20"/>
    </location>
</feature>
<feature type="transmembrane region" description="Helical" evidence="6">
    <location>
        <begin position="361"/>
        <end position="386"/>
    </location>
</feature>
<gene>
    <name evidence="8" type="ORF">CC85DRAFT_311430</name>
</gene>
<evidence type="ECO:0008006" key="10">
    <source>
        <dbReference type="Google" id="ProtNLM"/>
    </source>
</evidence>
<proteinExistence type="predicted"/>
<keyword evidence="3 6" id="KW-1133">Transmembrane helix</keyword>
<evidence type="ECO:0000256" key="7">
    <source>
        <dbReference type="SAM" id="SignalP"/>
    </source>
</evidence>
<keyword evidence="7" id="KW-0732">Signal</keyword>
<dbReference type="PANTHER" id="PTHR15549">
    <property type="entry name" value="PAIRED IMMUNOGLOBULIN-LIKE TYPE 2 RECEPTOR"/>
    <property type="match status" value="1"/>
</dbReference>
<evidence type="ECO:0000313" key="9">
    <source>
        <dbReference type="Proteomes" id="UP000053611"/>
    </source>
</evidence>
<name>A0A0J0XSH9_9TREE</name>
<keyword evidence="4 6" id="KW-0472">Membrane</keyword>
<keyword evidence="2 6" id="KW-0812">Transmembrane</keyword>
<evidence type="ECO:0000256" key="2">
    <source>
        <dbReference type="ARBA" id="ARBA00022692"/>
    </source>
</evidence>
<sequence>MLFSPSLIFGSLALARTAVAASDPLVLDSYASQLSFTGNSWLTREEEGRFKRISSGQGYHWARGGGTTPVSVSYTFYGTGVEFFGYYGYLGDGGPATENFTASVGLSLRDGPDTRPDIGNTGYLTGTPGVPVSLGVYADLTLGLYTVTLRPLTGIVSFTHLMVNMKFGGTDDQVTMGRANPKVFKPYLVNPSDSSLSLNPSFGQFLGPPDGQMGWSGTQNDGSQRAGTKVLQDRIDVHLGVGNGFVTVNGTLNRNHGAFRVALSPAPPRYPAVVELWGYCPWQVFQSQLYAIGLDPDTEYNLTVTNLHNYGSESLDYQWFDVTAITLWKVPTSAKATADNIIGEERGSEGETKAAKSSPPVGAIVGGVVGGVAAIGLVGVVAWLLWRRNKRAASHAEPSSYLEQSQMYAATPFISEESEGLNPSYPAYPGPPNITVVQQYPYAAAPLSIPTEGRTMSWGESSSGLPMSAYGSPTIGLYPAVMEGHVLPSATVAGSQRPSSAVPPGSPTETLPPDYMEMPAGVDPALPVGGAYGPVPPLTTPIGADTKRA</sequence>
<dbReference type="RefSeq" id="XP_018280518.1">
    <property type="nucleotide sequence ID" value="XM_018425960.1"/>
</dbReference>
<evidence type="ECO:0000256" key="4">
    <source>
        <dbReference type="ARBA" id="ARBA00023136"/>
    </source>
</evidence>
<dbReference type="AlphaFoldDB" id="A0A0J0XSH9"/>
<comment type="subcellular location">
    <subcellularLocation>
        <location evidence="1">Membrane</location>
        <topology evidence="1">Single-pass membrane protein</topology>
    </subcellularLocation>
</comment>
<dbReference type="PANTHER" id="PTHR15549:SF26">
    <property type="entry name" value="AXIAL BUDDING PATTERN PROTEIN 2-RELATED"/>
    <property type="match status" value="1"/>
</dbReference>
<evidence type="ECO:0000256" key="3">
    <source>
        <dbReference type="ARBA" id="ARBA00022989"/>
    </source>
</evidence>
<dbReference type="GeneID" id="28986563"/>
<evidence type="ECO:0000256" key="5">
    <source>
        <dbReference type="SAM" id="MobiDB-lite"/>
    </source>
</evidence>
<protein>
    <recommendedName>
        <fullName evidence="10">Mid2 domain-containing protein</fullName>
    </recommendedName>
</protein>
<feature type="chain" id="PRO_5005245525" description="Mid2 domain-containing protein" evidence="7">
    <location>
        <begin position="21"/>
        <end position="549"/>
    </location>
</feature>
<dbReference type="InterPro" id="IPR051694">
    <property type="entry name" value="Immunoregulatory_rcpt-like"/>
</dbReference>
<dbReference type="GO" id="GO:0016020">
    <property type="term" value="C:membrane"/>
    <property type="evidence" value="ECO:0007669"/>
    <property type="project" value="UniProtKB-SubCell"/>
</dbReference>
<evidence type="ECO:0000256" key="1">
    <source>
        <dbReference type="ARBA" id="ARBA00004167"/>
    </source>
</evidence>
<accession>A0A0J0XSH9</accession>
<keyword evidence="9" id="KW-1185">Reference proteome</keyword>
<dbReference type="Proteomes" id="UP000053611">
    <property type="component" value="Unassembled WGS sequence"/>
</dbReference>
<dbReference type="OrthoDB" id="2563047at2759"/>
<dbReference type="EMBL" id="KQ087190">
    <property type="protein sequence ID" value="KLT44027.1"/>
    <property type="molecule type" value="Genomic_DNA"/>
</dbReference>
<feature type="region of interest" description="Disordered" evidence="5">
    <location>
        <begin position="492"/>
        <end position="522"/>
    </location>
</feature>
<reference evidence="8 9" key="1">
    <citation type="submission" date="2015-03" db="EMBL/GenBank/DDBJ databases">
        <title>Genomics and transcriptomics of the oil-accumulating basidiomycete yeast T. oleaginosus allow insights into substrate utilization and the diverse evolutionary trajectories of mating systems in fungi.</title>
        <authorList>
            <consortium name="DOE Joint Genome Institute"/>
            <person name="Kourist R."/>
            <person name="Kracht O."/>
            <person name="Bracharz F."/>
            <person name="Lipzen A."/>
            <person name="Nolan M."/>
            <person name="Ohm R."/>
            <person name="Grigoriev I."/>
            <person name="Sun S."/>
            <person name="Heitman J."/>
            <person name="Bruck T."/>
            <person name="Nowrousian M."/>
        </authorList>
    </citation>
    <scope>NUCLEOTIDE SEQUENCE [LARGE SCALE GENOMIC DNA]</scope>
    <source>
        <strain evidence="8 9">IBC0246</strain>
    </source>
</reference>
<organism evidence="8 9">
    <name type="scientific">Cutaneotrichosporon oleaginosum</name>
    <dbReference type="NCBI Taxonomy" id="879819"/>
    <lineage>
        <taxon>Eukaryota</taxon>
        <taxon>Fungi</taxon>
        <taxon>Dikarya</taxon>
        <taxon>Basidiomycota</taxon>
        <taxon>Agaricomycotina</taxon>
        <taxon>Tremellomycetes</taxon>
        <taxon>Trichosporonales</taxon>
        <taxon>Trichosporonaceae</taxon>
        <taxon>Cutaneotrichosporon</taxon>
    </lineage>
</organism>
<evidence type="ECO:0000313" key="8">
    <source>
        <dbReference type="EMBL" id="KLT44027.1"/>
    </source>
</evidence>
<evidence type="ECO:0000256" key="6">
    <source>
        <dbReference type="SAM" id="Phobius"/>
    </source>
</evidence>